<keyword evidence="1" id="KW-0732">Signal</keyword>
<protein>
    <recommendedName>
        <fullName evidence="1">GATOR complex protein NPRL3</fullName>
    </recommendedName>
    <alternativeName>
        <fullName evidence="1">Nitrogen permease regulator 3-like protein</fullName>
    </alternativeName>
</protein>
<comment type="function">
    <text evidence="1">As a component of the GATOR1 complex functions as an inhibitor of the amino acid-sensing branch of the TORC1 pathway.</text>
</comment>
<sequence>MSNMSNLENMIANYDCELKPCHGLLLMDERKNLLDKLQQKGHGANSSVVQLINAYNPTKNLQTISAHSNLTLNEAFKVVKYLIYWGYAIVMFPLAETNFYALSPTFPVENADTLTNRFSNAFPGHNLLNVMHLFCTPASLRHMMKCVDKYITTGVVITEMIIWLLRHRILTQFHIYLNHVSVVNEIEEADSGFQPNTMHQLYLSNGYYDSTSTAFPFQRKERNIFEQFTHSTIMQDPEDLSLLMEFLQRNYLCGQYHIEEIAFLERVQPAVILKLLNSFQDVIKVYNMEDKKVLHCNDIKNRIDASRYVNLI</sequence>
<reference evidence="2 3" key="1">
    <citation type="submission" date="2019-08" db="EMBL/GenBank/DDBJ databases">
        <authorList>
            <person name="Alioto T."/>
            <person name="Alioto T."/>
            <person name="Gomez Garrido J."/>
        </authorList>
    </citation>
    <scope>NUCLEOTIDE SEQUENCE [LARGE SCALE GENOMIC DNA]</scope>
</reference>
<dbReference type="GO" id="GO:1990130">
    <property type="term" value="C:GATOR1 complex"/>
    <property type="evidence" value="ECO:0007669"/>
    <property type="project" value="UniProtKB-UniRule"/>
</dbReference>
<dbReference type="InterPro" id="IPR005365">
    <property type="entry name" value="Npr3"/>
</dbReference>
<dbReference type="PANTHER" id="PTHR13153">
    <property type="entry name" value="CGTHBA PROTEIN -14 GENE PROTEIN"/>
    <property type="match status" value="1"/>
</dbReference>
<gene>
    <name evidence="2" type="ORF">CINCED_3A013147</name>
</gene>
<dbReference type="GO" id="GO:0038202">
    <property type="term" value="P:TORC1 signaling"/>
    <property type="evidence" value="ECO:0007669"/>
    <property type="project" value="TreeGrafter"/>
</dbReference>
<dbReference type="Pfam" id="PF03666">
    <property type="entry name" value="NPR3"/>
    <property type="match status" value="1"/>
</dbReference>
<keyword evidence="3" id="KW-1185">Reference proteome</keyword>
<accession>A0A5E4M5V5</accession>
<evidence type="ECO:0000313" key="3">
    <source>
        <dbReference type="Proteomes" id="UP000325440"/>
    </source>
</evidence>
<comment type="similarity">
    <text evidence="1">Belongs to the NPR3 family.</text>
</comment>
<evidence type="ECO:0000313" key="2">
    <source>
        <dbReference type="EMBL" id="VVC26118.1"/>
    </source>
</evidence>
<proteinExistence type="inferred from homology"/>
<dbReference type="GO" id="GO:1904262">
    <property type="term" value="P:negative regulation of TORC1 signaling"/>
    <property type="evidence" value="ECO:0007669"/>
    <property type="project" value="TreeGrafter"/>
</dbReference>
<dbReference type="GO" id="GO:0034198">
    <property type="term" value="P:cellular response to amino acid starvation"/>
    <property type="evidence" value="ECO:0007669"/>
    <property type="project" value="UniProtKB-UniRule"/>
</dbReference>
<dbReference type="AlphaFoldDB" id="A0A5E4M5V5"/>
<name>A0A5E4M5V5_9HEMI</name>
<dbReference type="Proteomes" id="UP000325440">
    <property type="component" value="Unassembled WGS sequence"/>
</dbReference>
<keyword evidence="1" id="KW-0458">Lysosome</keyword>
<dbReference type="PANTHER" id="PTHR13153:SF5">
    <property type="entry name" value="GATOR COMPLEX PROTEIN NPRL3"/>
    <property type="match status" value="1"/>
</dbReference>
<evidence type="ECO:0000256" key="1">
    <source>
        <dbReference type="RuleBase" id="RU368069"/>
    </source>
</evidence>
<dbReference type="GO" id="GO:0010508">
    <property type="term" value="P:positive regulation of autophagy"/>
    <property type="evidence" value="ECO:0007669"/>
    <property type="project" value="TreeGrafter"/>
</dbReference>
<organism evidence="2 3">
    <name type="scientific">Cinara cedri</name>
    <dbReference type="NCBI Taxonomy" id="506608"/>
    <lineage>
        <taxon>Eukaryota</taxon>
        <taxon>Metazoa</taxon>
        <taxon>Ecdysozoa</taxon>
        <taxon>Arthropoda</taxon>
        <taxon>Hexapoda</taxon>
        <taxon>Insecta</taxon>
        <taxon>Pterygota</taxon>
        <taxon>Neoptera</taxon>
        <taxon>Paraneoptera</taxon>
        <taxon>Hemiptera</taxon>
        <taxon>Sternorrhyncha</taxon>
        <taxon>Aphidomorpha</taxon>
        <taxon>Aphidoidea</taxon>
        <taxon>Aphididae</taxon>
        <taxon>Lachninae</taxon>
        <taxon>Cinara</taxon>
    </lineage>
</organism>
<dbReference type="OrthoDB" id="18648at2759"/>
<dbReference type="EMBL" id="CABPRJ010000025">
    <property type="protein sequence ID" value="VVC26118.1"/>
    <property type="molecule type" value="Genomic_DNA"/>
</dbReference>
<comment type="subcellular location">
    <subcellularLocation>
        <location evidence="1">Lysosome</location>
    </subcellularLocation>
</comment>
<dbReference type="GO" id="GO:0005764">
    <property type="term" value="C:lysosome"/>
    <property type="evidence" value="ECO:0007669"/>
    <property type="project" value="UniProtKB-SubCell"/>
</dbReference>